<dbReference type="Proteomes" id="UP001143309">
    <property type="component" value="Unassembled WGS sequence"/>
</dbReference>
<keyword evidence="2" id="KW-0472">Membrane</keyword>
<reference evidence="3" key="2">
    <citation type="submission" date="2023-01" db="EMBL/GenBank/DDBJ databases">
        <authorList>
            <person name="Sun Q."/>
            <person name="Evtushenko L."/>
        </authorList>
    </citation>
    <scope>NUCLEOTIDE SEQUENCE</scope>
    <source>
        <strain evidence="3">VKM B-2748</strain>
    </source>
</reference>
<dbReference type="InterPro" id="IPR003425">
    <property type="entry name" value="CCB3/YggT"/>
</dbReference>
<dbReference type="GO" id="GO:0016020">
    <property type="term" value="C:membrane"/>
    <property type="evidence" value="ECO:0007669"/>
    <property type="project" value="InterPro"/>
</dbReference>
<keyword evidence="2" id="KW-0812">Transmembrane</keyword>
<accession>A0A9W6JR02</accession>
<keyword evidence="2" id="KW-1133">Transmembrane helix</keyword>
<proteinExistence type="inferred from homology"/>
<comment type="caution">
    <text evidence="3">The sequence shown here is derived from an EMBL/GenBank/DDBJ whole genome shotgun (WGS) entry which is preliminary data.</text>
</comment>
<evidence type="ECO:0000313" key="3">
    <source>
        <dbReference type="EMBL" id="GLK81662.1"/>
    </source>
</evidence>
<feature type="transmembrane region" description="Helical" evidence="2">
    <location>
        <begin position="7"/>
        <end position="30"/>
    </location>
</feature>
<evidence type="ECO:0000313" key="4">
    <source>
        <dbReference type="Proteomes" id="UP001143309"/>
    </source>
</evidence>
<dbReference type="Pfam" id="PF02325">
    <property type="entry name" value="CCB3_YggT"/>
    <property type="match status" value="1"/>
</dbReference>
<evidence type="ECO:0000256" key="1">
    <source>
        <dbReference type="ARBA" id="ARBA00010894"/>
    </source>
</evidence>
<reference evidence="3" key="1">
    <citation type="journal article" date="2014" name="Int. J. Syst. Evol. Microbiol.">
        <title>Complete genome sequence of Corynebacterium casei LMG S-19264T (=DSM 44701T), isolated from a smear-ripened cheese.</title>
        <authorList>
            <consortium name="US DOE Joint Genome Institute (JGI-PGF)"/>
            <person name="Walter F."/>
            <person name="Albersmeier A."/>
            <person name="Kalinowski J."/>
            <person name="Ruckert C."/>
        </authorList>
    </citation>
    <scope>NUCLEOTIDE SEQUENCE</scope>
    <source>
        <strain evidence="3">VKM B-2748</strain>
    </source>
</reference>
<comment type="similarity">
    <text evidence="1">Belongs to the YggT family.</text>
</comment>
<organism evidence="3 4">
    <name type="scientific">Methylopila turkensis</name>
    <dbReference type="NCBI Taxonomy" id="1437816"/>
    <lineage>
        <taxon>Bacteria</taxon>
        <taxon>Pseudomonadati</taxon>
        <taxon>Pseudomonadota</taxon>
        <taxon>Alphaproteobacteria</taxon>
        <taxon>Hyphomicrobiales</taxon>
        <taxon>Methylopilaceae</taxon>
        <taxon>Methylopila</taxon>
    </lineage>
</organism>
<dbReference type="AlphaFoldDB" id="A0A9W6JR02"/>
<dbReference type="PANTHER" id="PTHR33219">
    <property type="entry name" value="YLMG HOMOLOG PROTEIN 2, CHLOROPLASTIC"/>
    <property type="match status" value="1"/>
</dbReference>
<feature type="transmembrane region" description="Helical" evidence="2">
    <location>
        <begin position="71"/>
        <end position="92"/>
    </location>
</feature>
<keyword evidence="4" id="KW-1185">Reference proteome</keyword>
<protein>
    <submittedName>
        <fullName evidence="3">YggT family protein</fullName>
    </submittedName>
</protein>
<dbReference type="RefSeq" id="WP_271202142.1">
    <property type="nucleotide sequence ID" value="NZ_BSFL01000005.1"/>
</dbReference>
<gene>
    <name evidence="3" type="ORF">GCM10008174_34030</name>
</gene>
<dbReference type="PANTHER" id="PTHR33219:SF14">
    <property type="entry name" value="PROTEIN COFACTOR ASSEMBLY OF COMPLEX C SUBUNIT B CCB3, CHLOROPLASTIC-RELATED"/>
    <property type="match status" value="1"/>
</dbReference>
<dbReference type="EMBL" id="BSFL01000005">
    <property type="protein sequence ID" value="GLK81662.1"/>
    <property type="molecule type" value="Genomic_DNA"/>
</dbReference>
<sequence>MRAVLDVVMLALQLYVWLLIASAILSWLIAFNVVNTRNSFIAAIWDFLYRVTEPALRPIRNMLPNLGGIDISPVILLLIIFFIQQIIVRYIYPNVF</sequence>
<name>A0A9W6JR02_9HYPH</name>
<evidence type="ECO:0000256" key="2">
    <source>
        <dbReference type="SAM" id="Phobius"/>
    </source>
</evidence>